<dbReference type="AlphaFoldDB" id="A0A7C8ZKM6"/>
<protein>
    <submittedName>
        <fullName evidence="1">Uncharacterized protein</fullName>
    </submittedName>
</protein>
<dbReference type="EMBL" id="GISG01140540">
    <property type="protein sequence ID" value="MBA4644937.1"/>
    <property type="molecule type" value="Transcribed_RNA"/>
</dbReference>
<dbReference type="EMBL" id="GISG01140542">
    <property type="protein sequence ID" value="MBA4644939.1"/>
    <property type="molecule type" value="Transcribed_RNA"/>
</dbReference>
<organism evidence="1">
    <name type="scientific">Opuntia streptacantha</name>
    <name type="common">Prickly pear cactus</name>
    <name type="synonym">Opuntia cardona</name>
    <dbReference type="NCBI Taxonomy" id="393608"/>
    <lineage>
        <taxon>Eukaryota</taxon>
        <taxon>Viridiplantae</taxon>
        <taxon>Streptophyta</taxon>
        <taxon>Embryophyta</taxon>
        <taxon>Tracheophyta</taxon>
        <taxon>Spermatophyta</taxon>
        <taxon>Magnoliopsida</taxon>
        <taxon>eudicotyledons</taxon>
        <taxon>Gunneridae</taxon>
        <taxon>Pentapetalae</taxon>
        <taxon>Caryophyllales</taxon>
        <taxon>Cactineae</taxon>
        <taxon>Cactaceae</taxon>
        <taxon>Opuntioideae</taxon>
        <taxon>Opuntia</taxon>
    </lineage>
</organism>
<evidence type="ECO:0000313" key="1">
    <source>
        <dbReference type="EMBL" id="MBA4644937.1"/>
    </source>
</evidence>
<reference evidence="1" key="1">
    <citation type="journal article" date="2013" name="J. Plant Res.">
        <title>Effect of fungi and light on seed germination of three Opuntia species from semiarid lands of central Mexico.</title>
        <authorList>
            <person name="Delgado-Sanchez P."/>
            <person name="Jimenez-Bremont J.F."/>
            <person name="Guerrero-Gonzalez Mde L."/>
            <person name="Flores J."/>
        </authorList>
    </citation>
    <scope>NUCLEOTIDE SEQUENCE</scope>
    <source>
        <tissue evidence="1">Cladode</tissue>
    </source>
</reference>
<proteinExistence type="predicted"/>
<reference evidence="1" key="2">
    <citation type="submission" date="2020-07" db="EMBL/GenBank/DDBJ databases">
        <authorList>
            <person name="Vera ALvarez R."/>
            <person name="Arias-Moreno D.M."/>
            <person name="Jimenez-Jacinto V."/>
            <person name="Jimenez-Bremont J.F."/>
            <person name="Swaminathan K."/>
            <person name="Moose S.P."/>
            <person name="Guerrero-Gonzalez M.L."/>
            <person name="Marino-Ramirez L."/>
            <person name="Landsman D."/>
            <person name="Rodriguez-Kessler M."/>
            <person name="Delgado-Sanchez P."/>
        </authorList>
    </citation>
    <scope>NUCLEOTIDE SEQUENCE</scope>
    <source>
        <tissue evidence="1">Cladode</tissue>
    </source>
</reference>
<accession>A0A7C8ZKM6</accession>
<sequence length="103" mass="11908">MHQVENLNHNYLLQFQPLLSNLSQQAQVMRQHCQSLVLACISRSLHVVKHPILDFLCQWKPCLVPRDVLFALQYPHSTCYLGAAVPLHWRNLRPLCPTPETQA</sequence>
<name>A0A7C8ZKM6_OPUST</name>